<dbReference type="GO" id="GO:0034707">
    <property type="term" value="C:chloride channel complex"/>
    <property type="evidence" value="ECO:0007669"/>
    <property type="project" value="UniProtKB-KW"/>
</dbReference>
<keyword evidence="7" id="KW-0770">Synapse</keyword>
<dbReference type="Proteomes" id="UP000277928">
    <property type="component" value="Unassembled WGS sequence"/>
</dbReference>
<evidence type="ECO:0000256" key="2">
    <source>
        <dbReference type="ARBA" id="ARBA00022448"/>
    </source>
</evidence>
<evidence type="ECO:0000256" key="13">
    <source>
        <dbReference type="ARBA" id="ARBA00023180"/>
    </source>
</evidence>
<evidence type="ECO:0000256" key="19">
    <source>
        <dbReference type="ARBA" id="ARBA00071250"/>
    </source>
</evidence>
<dbReference type="InterPro" id="IPR006029">
    <property type="entry name" value="Neurotrans-gated_channel_TM"/>
</dbReference>
<dbReference type="PANTHER" id="PTHR18945">
    <property type="entry name" value="NEUROTRANSMITTER GATED ION CHANNEL"/>
    <property type="match status" value="1"/>
</dbReference>
<dbReference type="OrthoDB" id="203862at2759"/>
<comment type="subcellular location">
    <subcellularLocation>
        <location evidence="18">Postsynaptic cell membrane</location>
        <topology evidence="18">Multi-pass membrane protein</topology>
    </subcellularLocation>
</comment>
<dbReference type="InterPro" id="IPR006202">
    <property type="entry name" value="Neur_chan_lig-bd"/>
</dbReference>
<sequence>MESTITVLLLALLCTMKEAFQLLEDECDSHIKRISEILDTLIDNTTYDRRLRPKHGEEPVNVGITLHVSSVSAVSEVDMDFTIDFYLRQTWNDPRLAFNHYLYGILENNIDSLTVDVDYLQKLWKPDTFFPNEKRSYFHVTTTHNSFLRIYPNGNVFISQRLTVTAICNMKLQLFPMDSQKCKLEIESYGYSVLDMVYFFNNSKNSISKSEFELPQFVLMDMQVASRNVVLSSGNYSRLTCVFLFKRNIGFYIIQIYLPSILIVIISWVSFWLNRDATPARVALSVLTILTMTTLTTITNASMPKVSYVKSIDIFLGVSFIMVLSSLLEFAAVGYISKRIQLIEKKRKDLQRKMFNTIPDHFYTMPSATDNTIIPLYHPFYSSRDKNSTLYNGGEIKPPVILKKGECQCPIPPPSPTSEINVEETTKEEYVLLFCVIRPSEIDKYSRSIFPLIFLLFNVIYWSYYYSISGTELMDTDFM</sequence>
<evidence type="ECO:0000256" key="9">
    <source>
        <dbReference type="ARBA" id="ARBA00023136"/>
    </source>
</evidence>
<keyword evidence="2 20" id="KW-0813">Transport</keyword>
<evidence type="ECO:0000256" key="17">
    <source>
        <dbReference type="ARBA" id="ARBA00023303"/>
    </source>
</evidence>
<evidence type="ECO:0000256" key="20">
    <source>
        <dbReference type="RuleBase" id="RU000687"/>
    </source>
</evidence>
<keyword evidence="10" id="KW-1015">Disulfide bond</keyword>
<dbReference type="OMA" id="CQCPIPP"/>
<dbReference type="GO" id="GO:0045211">
    <property type="term" value="C:postsynaptic membrane"/>
    <property type="evidence" value="ECO:0007669"/>
    <property type="project" value="UniProtKB-SubCell"/>
</dbReference>
<evidence type="ECO:0000256" key="16">
    <source>
        <dbReference type="ARBA" id="ARBA00023286"/>
    </source>
</evidence>
<gene>
    <name evidence="23" type="ORF">NLS_LOCUS5256</name>
</gene>
<keyword evidence="8 20" id="KW-0406">Ion transport</keyword>
<dbReference type="InterPro" id="IPR001390">
    <property type="entry name" value="GABAAa_rcpt"/>
</dbReference>
<keyword evidence="14" id="KW-0868">Chloride</keyword>
<evidence type="ECO:0000256" key="6">
    <source>
        <dbReference type="ARBA" id="ARBA00022989"/>
    </source>
</evidence>
<dbReference type="InterPro" id="IPR006201">
    <property type="entry name" value="Neur_channel"/>
</dbReference>
<dbReference type="InterPro" id="IPR038050">
    <property type="entry name" value="Neuro_actylchol_rec"/>
</dbReference>
<keyword evidence="13" id="KW-0325">Glycoprotein</keyword>
<accession>A0A3P6UQ09</accession>
<dbReference type="Pfam" id="PF02932">
    <property type="entry name" value="Neur_chan_memb"/>
    <property type="match status" value="1"/>
</dbReference>
<dbReference type="Gene3D" id="2.70.170.10">
    <property type="entry name" value="Neurotransmitter-gated ion-channel ligand-binding domain"/>
    <property type="match status" value="1"/>
</dbReference>
<name>A0A3P6UQ09_LITSI</name>
<protein>
    <recommendedName>
        <fullName evidence="19">Gamma-aminobutyric acid receptor subunit beta</fullName>
    </recommendedName>
</protein>
<evidence type="ECO:0000259" key="22">
    <source>
        <dbReference type="Pfam" id="PF02932"/>
    </source>
</evidence>
<dbReference type="EMBL" id="UYRX01000383">
    <property type="protein sequence ID" value="VDK81298.1"/>
    <property type="molecule type" value="Genomic_DNA"/>
</dbReference>
<feature type="transmembrane region" description="Helical" evidence="20">
    <location>
        <begin position="282"/>
        <end position="302"/>
    </location>
</feature>
<feature type="transmembrane region" description="Helical" evidence="20">
    <location>
        <begin position="314"/>
        <end position="337"/>
    </location>
</feature>
<dbReference type="InterPro" id="IPR006028">
    <property type="entry name" value="GABAA/Glycine_rcpt"/>
</dbReference>
<keyword evidence="4 20" id="KW-0812">Transmembrane</keyword>
<comment type="similarity">
    <text evidence="1">Belongs to the ligand-gated ion channel (TC 1.A.9) family. Gamma-aminobutyric acid receptor (TC 1.A.9.5) subfamily.</text>
</comment>
<feature type="transmembrane region" description="Helical" evidence="20">
    <location>
        <begin position="249"/>
        <end position="273"/>
    </location>
</feature>
<evidence type="ECO:0000256" key="10">
    <source>
        <dbReference type="ARBA" id="ARBA00023157"/>
    </source>
</evidence>
<feature type="signal peptide" evidence="20">
    <location>
        <begin position="1"/>
        <end position="19"/>
    </location>
</feature>
<dbReference type="PRINTS" id="PR00252">
    <property type="entry name" value="NRIONCHANNEL"/>
</dbReference>
<keyword evidence="12" id="KW-0869">Chloride channel</keyword>
<evidence type="ECO:0000313" key="24">
    <source>
        <dbReference type="Proteomes" id="UP000277928"/>
    </source>
</evidence>
<keyword evidence="9 20" id="KW-0472">Membrane</keyword>
<keyword evidence="6 20" id="KW-1133">Transmembrane helix</keyword>
<evidence type="ECO:0000256" key="15">
    <source>
        <dbReference type="ARBA" id="ARBA00023257"/>
    </source>
</evidence>
<reference evidence="23 24" key="1">
    <citation type="submission" date="2018-08" db="EMBL/GenBank/DDBJ databases">
        <authorList>
            <person name="Laetsch R D."/>
            <person name="Stevens L."/>
            <person name="Kumar S."/>
            <person name="Blaxter L. M."/>
        </authorList>
    </citation>
    <scope>NUCLEOTIDE SEQUENCE [LARGE SCALE GENOMIC DNA]</scope>
</reference>
<evidence type="ECO:0000256" key="18">
    <source>
        <dbReference type="ARBA" id="ARBA00034104"/>
    </source>
</evidence>
<keyword evidence="3" id="KW-1003">Cell membrane</keyword>
<dbReference type="GO" id="GO:0004890">
    <property type="term" value="F:GABA-A receptor activity"/>
    <property type="evidence" value="ECO:0007669"/>
    <property type="project" value="InterPro"/>
</dbReference>
<feature type="transmembrane region" description="Helical" evidence="20">
    <location>
        <begin position="448"/>
        <end position="466"/>
    </location>
</feature>
<dbReference type="PRINTS" id="PR00253">
    <property type="entry name" value="GABAARECEPTR"/>
</dbReference>
<evidence type="ECO:0000256" key="14">
    <source>
        <dbReference type="ARBA" id="ARBA00023214"/>
    </source>
</evidence>
<keyword evidence="15" id="KW-0628">Postsynaptic cell membrane</keyword>
<evidence type="ECO:0000256" key="1">
    <source>
        <dbReference type="ARBA" id="ARBA00010180"/>
    </source>
</evidence>
<dbReference type="SUPFAM" id="SSF90112">
    <property type="entry name" value="Neurotransmitter-gated ion-channel transmembrane pore"/>
    <property type="match status" value="1"/>
</dbReference>
<evidence type="ECO:0000256" key="5">
    <source>
        <dbReference type="ARBA" id="ARBA00022729"/>
    </source>
</evidence>
<dbReference type="InterPro" id="IPR036734">
    <property type="entry name" value="Neur_chan_lig-bd_sf"/>
</dbReference>
<evidence type="ECO:0000313" key="23">
    <source>
        <dbReference type="EMBL" id="VDK81298.1"/>
    </source>
</evidence>
<dbReference type="NCBIfam" id="TIGR00860">
    <property type="entry name" value="LIC"/>
    <property type="match status" value="1"/>
</dbReference>
<dbReference type="STRING" id="42156.A0A3P6UQ09"/>
<dbReference type="FunFam" id="1.20.58.390:FF:000067">
    <property type="entry name" value="Glycine receptor subunit alpha-2"/>
    <property type="match status" value="1"/>
</dbReference>
<dbReference type="GO" id="GO:0005254">
    <property type="term" value="F:chloride channel activity"/>
    <property type="evidence" value="ECO:0007669"/>
    <property type="project" value="UniProtKB-KW"/>
</dbReference>
<evidence type="ECO:0000259" key="21">
    <source>
        <dbReference type="Pfam" id="PF02931"/>
    </source>
</evidence>
<proteinExistence type="inferred from homology"/>
<organism evidence="23 24">
    <name type="scientific">Litomosoides sigmodontis</name>
    <name type="common">Filarial nematode worm</name>
    <dbReference type="NCBI Taxonomy" id="42156"/>
    <lineage>
        <taxon>Eukaryota</taxon>
        <taxon>Metazoa</taxon>
        <taxon>Ecdysozoa</taxon>
        <taxon>Nematoda</taxon>
        <taxon>Chromadorea</taxon>
        <taxon>Rhabditida</taxon>
        <taxon>Spirurina</taxon>
        <taxon>Spiruromorpha</taxon>
        <taxon>Filarioidea</taxon>
        <taxon>Onchocercidae</taxon>
        <taxon>Litomosoides</taxon>
    </lineage>
</organism>
<evidence type="ECO:0000256" key="8">
    <source>
        <dbReference type="ARBA" id="ARBA00023065"/>
    </source>
</evidence>
<evidence type="ECO:0000256" key="4">
    <source>
        <dbReference type="ARBA" id="ARBA00022692"/>
    </source>
</evidence>
<dbReference type="PROSITE" id="PS00236">
    <property type="entry name" value="NEUROTR_ION_CHANNEL"/>
    <property type="match status" value="1"/>
</dbReference>
<keyword evidence="17 20" id="KW-0407">Ion channel</keyword>
<dbReference type="Gene3D" id="1.20.58.390">
    <property type="entry name" value="Neurotransmitter-gated ion-channel transmembrane domain"/>
    <property type="match status" value="1"/>
</dbReference>
<keyword evidence="5 20" id="KW-0732">Signal</keyword>
<dbReference type="FunFam" id="2.70.170.10:FF:000021">
    <property type="entry name" value="Gamma-aminobutyric acid receptor isoform 3b"/>
    <property type="match status" value="1"/>
</dbReference>
<feature type="domain" description="Neurotransmitter-gated ion-channel transmembrane" evidence="22">
    <location>
        <begin position="256"/>
        <end position="462"/>
    </location>
</feature>
<dbReference type="InterPro" id="IPR036719">
    <property type="entry name" value="Neuro-gated_channel_TM_sf"/>
</dbReference>
<dbReference type="CDD" id="cd19049">
    <property type="entry name" value="LGIC_TM_anion"/>
    <property type="match status" value="1"/>
</dbReference>
<keyword evidence="11" id="KW-0675">Receptor</keyword>
<evidence type="ECO:0000256" key="11">
    <source>
        <dbReference type="ARBA" id="ARBA00023170"/>
    </source>
</evidence>
<dbReference type="GO" id="GO:0005230">
    <property type="term" value="F:extracellular ligand-gated monoatomic ion channel activity"/>
    <property type="evidence" value="ECO:0007669"/>
    <property type="project" value="InterPro"/>
</dbReference>
<evidence type="ECO:0000256" key="12">
    <source>
        <dbReference type="ARBA" id="ARBA00023173"/>
    </source>
</evidence>
<keyword evidence="24" id="KW-1185">Reference proteome</keyword>
<evidence type="ECO:0000256" key="7">
    <source>
        <dbReference type="ARBA" id="ARBA00023018"/>
    </source>
</evidence>
<dbReference type="SUPFAM" id="SSF63712">
    <property type="entry name" value="Nicotinic receptor ligand binding domain-like"/>
    <property type="match status" value="1"/>
</dbReference>
<keyword evidence="16" id="KW-1071">Ligand-gated ion channel</keyword>
<dbReference type="InterPro" id="IPR018000">
    <property type="entry name" value="Neurotransmitter_ion_chnl_CS"/>
</dbReference>
<feature type="domain" description="Neurotransmitter-gated ion-channel ligand-binding" evidence="21">
    <location>
        <begin position="36"/>
        <end position="248"/>
    </location>
</feature>
<dbReference type="AlphaFoldDB" id="A0A3P6UQ09"/>
<dbReference type="Pfam" id="PF02931">
    <property type="entry name" value="Neur_chan_LBD"/>
    <property type="match status" value="1"/>
</dbReference>
<feature type="chain" id="PRO_5022263507" description="Gamma-aminobutyric acid receptor subunit beta" evidence="20">
    <location>
        <begin position="20"/>
        <end position="479"/>
    </location>
</feature>
<dbReference type="PRINTS" id="PR01079">
    <property type="entry name" value="GABAARALPHA"/>
</dbReference>
<evidence type="ECO:0000256" key="3">
    <source>
        <dbReference type="ARBA" id="ARBA00022475"/>
    </source>
</evidence>